<evidence type="ECO:0000313" key="5">
    <source>
        <dbReference type="EMBL" id="CAK7906685.1"/>
    </source>
</evidence>
<dbReference type="Proteomes" id="UP001497600">
    <property type="component" value="Chromosome E"/>
</dbReference>
<dbReference type="Pfam" id="PF05648">
    <property type="entry name" value="PEX11"/>
    <property type="match status" value="1"/>
</dbReference>
<keyword evidence="2" id="KW-0576">Peroxisome</keyword>
<evidence type="ECO:0000256" key="1">
    <source>
        <dbReference type="ARBA" id="ARBA00023136"/>
    </source>
</evidence>
<feature type="region of interest" description="Disordered" evidence="4">
    <location>
        <begin position="28"/>
        <end position="136"/>
    </location>
</feature>
<comment type="subcellular location">
    <subcellularLocation>
        <location evidence="3">Peroxisome membrane</location>
    </subcellularLocation>
</comment>
<gene>
    <name evidence="5" type="ORF">CAAN4_E01926</name>
</gene>
<keyword evidence="1" id="KW-0472">Membrane</keyword>
<evidence type="ECO:0000256" key="2">
    <source>
        <dbReference type="ARBA" id="ARBA00023140"/>
    </source>
</evidence>
<reference evidence="5 6" key="1">
    <citation type="submission" date="2024-01" db="EMBL/GenBank/DDBJ databases">
        <authorList>
            <consortium name="Genoscope - CEA"/>
            <person name="William W."/>
        </authorList>
    </citation>
    <scope>NUCLEOTIDE SEQUENCE [LARGE SCALE GENOMIC DNA]</scope>
    <source>
        <strain evidence="5 6">29B2s-10</strain>
    </source>
</reference>
<organism evidence="5 6">
    <name type="scientific">[Candida] anglica</name>
    <dbReference type="NCBI Taxonomy" id="148631"/>
    <lineage>
        <taxon>Eukaryota</taxon>
        <taxon>Fungi</taxon>
        <taxon>Dikarya</taxon>
        <taxon>Ascomycota</taxon>
        <taxon>Saccharomycotina</taxon>
        <taxon>Pichiomycetes</taxon>
        <taxon>Debaryomycetaceae</taxon>
        <taxon>Kurtzmaniella</taxon>
    </lineage>
</organism>
<accession>A0ABP0EC06</accession>
<keyword evidence="6" id="KW-1185">Reference proteome</keyword>
<sequence>MAEIESIPSIKAQDSDQIVDSIIQLARKEQKRGNKSITQEKLDNLSRYVLQQKSRKESARKSYYQSSKTSSKSESVKSSSYQTPPFIKELPPPQYSPLFSKFNPRQSPTRQTPQYSGIPRTYNRSSSSQRKKNQSNKKLTFKSIERIVIEVLETLANILDNLHLFSKLPMFPKPLLRILKQTNKLWVLILIFLIRKTISQLLNVIRKEKKVAAELSIVKKNGSKLLEFEDELEQSSTSQGQPQNIFKKYEKVMKDLKFDKTMLIIELIGNFLDLSFNTIELYGIDLPDWFMGGLNAASMFMTIYRMNKDDEYIDDDITEDLI</sequence>
<name>A0ABP0EC06_9ASCO</name>
<evidence type="ECO:0000256" key="4">
    <source>
        <dbReference type="SAM" id="MobiDB-lite"/>
    </source>
</evidence>
<dbReference type="InterPro" id="IPR008733">
    <property type="entry name" value="PEX11"/>
</dbReference>
<feature type="compositionally biased region" description="Low complexity" evidence="4">
    <location>
        <begin position="61"/>
        <end position="81"/>
    </location>
</feature>
<evidence type="ECO:0000313" key="6">
    <source>
        <dbReference type="Proteomes" id="UP001497600"/>
    </source>
</evidence>
<protein>
    <submittedName>
        <fullName evidence="5">Uncharacterized protein</fullName>
    </submittedName>
</protein>
<feature type="compositionally biased region" description="Polar residues" evidence="4">
    <location>
        <begin position="103"/>
        <end position="115"/>
    </location>
</feature>
<feature type="compositionally biased region" description="Basic and acidic residues" evidence="4">
    <location>
        <begin position="28"/>
        <end position="44"/>
    </location>
</feature>
<proteinExistence type="predicted"/>
<evidence type="ECO:0000256" key="3">
    <source>
        <dbReference type="ARBA" id="ARBA00046271"/>
    </source>
</evidence>
<dbReference type="EMBL" id="OZ004257">
    <property type="protein sequence ID" value="CAK7906685.1"/>
    <property type="molecule type" value="Genomic_DNA"/>
</dbReference>